<feature type="region of interest" description="Disordered" evidence="8">
    <location>
        <begin position="1"/>
        <end position="22"/>
    </location>
</feature>
<dbReference type="InterPro" id="IPR009580">
    <property type="entry name" value="GPI_biosynthesis_protein_Pig-F"/>
</dbReference>
<comment type="subcellular location">
    <subcellularLocation>
        <location evidence="1">Endoplasmic reticulum membrane</location>
        <topology evidence="1">Multi-pass membrane protein</topology>
    </subcellularLocation>
</comment>
<dbReference type="Proteomes" id="UP000807469">
    <property type="component" value="Unassembled WGS sequence"/>
</dbReference>
<keyword evidence="7 9" id="KW-0472">Membrane</keyword>
<feature type="transmembrane region" description="Helical" evidence="9">
    <location>
        <begin position="154"/>
        <end position="172"/>
    </location>
</feature>
<gene>
    <name evidence="10" type="ORF">BDN70DRAFT_989748</name>
</gene>
<evidence type="ECO:0000256" key="9">
    <source>
        <dbReference type="SAM" id="Phobius"/>
    </source>
</evidence>
<dbReference type="OrthoDB" id="17366at2759"/>
<evidence type="ECO:0000256" key="8">
    <source>
        <dbReference type="SAM" id="MobiDB-lite"/>
    </source>
</evidence>
<feature type="transmembrane region" description="Helical" evidence="9">
    <location>
        <begin position="184"/>
        <end position="207"/>
    </location>
</feature>
<comment type="pathway">
    <text evidence="2">Glycolipid biosynthesis; glycosylphosphatidylinositol-anchor biosynthesis.</text>
</comment>
<accession>A0A9P6D651</accession>
<organism evidence="10 11">
    <name type="scientific">Pholiota conissans</name>
    <dbReference type="NCBI Taxonomy" id="109636"/>
    <lineage>
        <taxon>Eukaryota</taxon>
        <taxon>Fungi</taxon>
        <taxon>Dikarya</taxon>
        <taxon>Basidiomycota</taxon>
        <taxon>Agaricomycotina</taxon>
        <taxon>Agaricomycetes</taxon>
        <taxon>Agaricomycetidae</taxon>
        <taxon>Agaricales</taxon>
        <taxon>Agaricineae</taxon>
        <taxon>Strophariaceae</taxon>
        <taxon>Pholiota</taxon>
    </lineage>
</organism>
<evidence type="ECO:0000256" key="3">
    <source>
        <dbReference type="ARBA" id="ARBA00022502"/>
    </source>
</evidence>
<evidence type="ECO:0000256" key="7">
    <source>
        <dbReference type="ARBA" id="ARBA00023136"/>
    </source>
</evidence>
<dbReference type="EMBL" id="MU155145">
    <property type="protein sequence ID" value="KAF9484298.1"/>
    <property type="molecule type" value="Genomic_DNA"/>
</dbReference>
<feature type="transmembrane region" description="Helical" evidence="9">
    <location>
        <begin position="101"/>
        <end position="119"/>
    </location>
</feature>
<keyword evidence="11" id="KW-1185">Reference proteome</keyword>
<dbReference type="GO" id="GO:0005789">
    <property type="term" value="C:endoplasmic reticulum membrane"/>
    <property type="evidence" value="ECO:0007669"/>
    <property type="project" value="UniProtKB-SubCell"/>
</dbReference>
<dbReference type="AlphaFoldDB" id="A0A9P6D651"/>
<name>A0A9P6D651_9AGAR</name>
<sequence length="311" mass="34663">MPEHKKAKPKAQKVPKDDTHTTPLIPANLDANMFGNLLSMTGYFSIVGVHTTLWVFVAFYLPRTAVLSDLAAPKWGEAQISSRDRPQHPFLEPLTRNPTATLFYICAGAIVLQSWWGGWMREWWLQLGIQGTEEEKRTEKATYDRQKMTITRNAWIATFAASLLIHAILVLFGAPITSLMDRTYLLALLISVMSIYSPAYTIGVPLLGSNSASVVRKWTWVRLFTELSPRNGVERALVYPAIGTVLGCWVGVIPIALDWDRPWQAWPLTPAFGAIAGYIITSLAALSVNGVIYMANEHARAQLDATEHKTK</sequence>
<protein>
    <submittedName>
        <fullName evidence="10">Uncharacterized protein</fullName>
    </submittedName>
</protein>
<keyword evidence="6 9" id="KW-1133">Transmembrane helix</keyword>
<feature type="transmembrane region" description="Helical" evidence="9">
    <location>
        <begin position="42"/>
        <end position="61"/>
    </location>
</feature>
<keyword evidence="4 9" id="KW-0812">Transmembrane</keyword>
<feature type="transmembrane region" description="Helical" evidence="9">
    <location>
        <begin position="269"/>
        <end position="293"/>
    </location>
</feature>
<reference evidence="10" key="1">
    <citation type="submission" date="2020-11" db="EMBL/GenBank/DDBJ databases">
        <authorList>
            <consortium name="DOE Joint Genome Institute"/>
            <person name="Ahrendt S."/>
            <person name="Riley R."/>
            <person name="Andreopoulos W."/>
            <person name="Labutti K."/>
            <person name="Pangilinan J."/>
            <person name="Ruiz-Duenas F.J."/>
            <person name="Barrasa J.M."/>
            <person name="Sanchez-Garcia M."/>
            <person name="Camarero S."/>
            <person name="Miyauchi S."/>
            <person name="Serrano A."/>
            <person name="Linde D."/>
            <person name="Babiker R."/>
            <person name="Drula E."/>
            <person name="Ayuso-Fernandez I."/>
            <person name="Pacheco R."/>
            <person name="Padilla G."/>
            <person name="Ferreira P."/>
            <person name="Barriuso J."/>
            <person name="Kellner H."/>
            <person name="Castanera R."/>
            <person name="Alfaro M."/>
            <person name="Ramirez L."/>
            <person name="Pisabarro A.G."/>
            <person name="Kuo A."/>
            <person name="Tritt A."/>
            <person name="Lipzen A."/>
            <person name="He G."/>
            <person name="Yan M."/>
            <person name="Ng V."/>
            <person name="Cullen D."/>
            <person name="Martin F."/>
            <person name="Rosso M.-N."/>
            <person name="Henrissat B."/>
            <person name="Hibbett D."/>
            <person name="Martinez A.T."/>
            <person name="Grigoriev I.V."/>
        </authorList>
    </citation>
    <scope>NUCLEOTIDE SEQUENCE</scope>
    <source>
        <strain evidence="10">CIRM-BRFM 674</strain>
    </source>
</reference>
<keyword evidence="5" id="KW-0256">Endoplasmic reticulum</keyword>
<dbReference type="GO" id="GO:0006506">
    <property type="term" value="P:GPI anchor biosynthetic process"/>
    <property type="evidence" value="ECO:0007669"/>
    <property type="project" value="UniProtKB-KW"/>
</dbReference>
<evidence type="ECO:0000256" key="1">
    <source>
        <dbReference type="ARBA" id="ARBA00004477"/>
    </source>
</evidence>
<evidence type="ECO:0000256" key="5">
    <source>
        <dbReference type="ARBA" id="ARBA00022824"/>
    </source>
</evidence>
<evidence type="ECO:0000313" key="10">
    <source>
        <dbReference type="EMBL" id="KAF9484298.1"/>
    </source>
</evidence>
<evidence type="ECO:0000256" key="2">
    <source>
        <dbReference type="ARBA" id="ARBA00004687"/>
    </source>
</evidence>
<feature type="transmembrane region" description="Helical" evidence="9">
    <location>
        <begin position="237"/>
        <end position="257"/>
    </location>
</feature>
<comment type="caution">
    <text evidence="10">The sequence shown here is derived from an EMBL/GenBank/DDBJ whole genome shotgun (WGS) entry which is preliminary data.</text>
</comment>
<dbReference type="Pfam" id="PF06699">
    <property type="entry name" value="PIG-F"/>
    <property type="match status" value="1"/>
</dbReference>
<keyword evidence="3" id="KW-0337">GPI-anchor biosynthesis</keyword>
<evidence type="ECO:0000256" key="6">
    <source>
        <dbReference type="ARBA" id="ARBA00022989"/>
    </source>
</evidence>
<proteinExistence type="predicted"/>
<evidence type="ECO:0000256" key="4">
    <source>
        <dbReference type="ARBA" id="ARBA00022692"/>
    </source>
</evidence>
<evidence type="ECO:0000313" key="11">
    <source>
        <dbReference type="Proteomes" id="UP000807469"/>
    </source>
</evidence>
<feature type="compositionally biased region" description="Basic residues" evidence="8">
    <location>
        <begin position="1"/>
        <end position="13"/>
    </location>
</feature>